<comment type="caution">
    <text evidence="2">The sequence shown here is derived from an EMBL/GenBank/DDBJ whole genome shotgun (WGS) entry which is preliminary data.</text>
</comment>
<evidence type="ECO:0000313" key="2">
    <source>
        <dbReference type="EMBL" id="MER6616272.1"/>
    </source>
</evidence>
<dbReference type="CDD" id="cd00102">
    <property type="entry name" value="IPT"/>
    <property type="match status" value="1"/>
</dbReference>
<evidence type="ECO:0000259" key="1">
    <source>
        <dbReference type="SMART" id="SM00429"/>
    </source>
</evidence>
<dbReference type="SMART" id="SM00429">
    <property type="entry name" value="IPT"/>
    <property type="match status" value="1"/>
</dbReference>
<name>A0ABV1V019_9ACTN</name>
<reference evidence="2 3" key="1">
    <citation type="submission" date="2024-06" db="EMBL/GenBank/DDBJ databases">
        <title>The Natural Products Discovery Center: Release of the First 8490 Sequenced Strains for Exploring Actinobacteria Biosynthetic Diversity.</title>
        <authorList>
            <person name="Kalkreuter E."/>
            <person name="Kautsar S.A."/>
            <person name="Yang D."/>
            <person name="Bader C.D."/>
            <person name="Teijaro C.N."/>
            <person name="Fluegel L."/>
            <person name="Davis C.M."/>
            <person name="Simpson J.R."/>
            <person name="Lauterbach L."/>
            <person name="Steele A.D."/>
            <person name="Gui C."/>
            <person name="Meng S."/>
            <person name="Li G."/>
            <person name="Viehrig K."/>
            <person name="Ye F."/>
            <person name="Su P."/>
            <person name="Kiefer A.F."/>
            <person name="Nichols A."/>
            <person name="Cepeda A.J."/>
            <person name="Yan W."/>
            <person name="Fan B."/>
            <person name="Jiang Y."/>
            <person name="Adhikari A."/>
            <person name="Zheng C.-J."/>
            <person name="Schuster L."/>
            <person name="Cowan T.M."/>
            <person name="Smanski M.J."/>
            <person name="Chevrette M.G."/>
            <person name="De Carvalho L.P.S."/>
            <person name="Shen B."/>
        </authorList>
    </citation>
    <scope>NUCLEOTIDE SEQUENCE [LARGE SCALE GENOMIC DNA]</scope>
    <source>
        <strain evidence="2 3">NPDC000837</strain>
    </source>
</reference>
<dbReference type="Pfam" id="PF01833">
    <property type="entry name" value="TIG"/>
    <property type="match status" value="1"/>
</dbReference>
<proteinExistence type="predicted"/>
<dbReference type="SUPFAM" id="SSF81296">
    <property type="entry name" value="E set domains"/>
    <property type="match status" value="1"/>
</dbReference>
<protein>
    <submittedName>
        <fullName evidence="2">IPT/TIG domain-containing protein</fullName>
    </submittedName>
</protein>
<dbReference type="Proteomes" id="UP001445472">
    <property type="component" value="Unassembled WGS sequence"/>
</dbReference>
<dbReference type="EMBL" id="JBEPBX010000023">
    <property type="protein sequence ID" value="MER6616272.1"/>
    <property type="molecule type" value="Genomic_DNA"/>
</dbReference>
<sequence length="154" mass="15427">MGLYKADGTRITKAAFPANAVTDPEKVVTQDIYSTRPYTPSGDKKPEGSIKTLAYKAGAVLRQSEIDKLFPAATIGTVSPATGPTAGGTVVTITGTNLDGVSAVNFGATAGTALTIVSATNLTVTSPAGTAGAKDVVLVDDAGNVTKTGGFTYA</sequence>
<evidence type="ECO:0000313" key="3">
    <source>
        <dbReference type="Proteomes" id="UP001445472"/>
    </source>
</evidence>
<keyword evidence="3" id="KW-1185">Reference proteome</keyword>
<feature type="domain" description="IPT/TIG" evidence="1">
    <location>
        <begin position="72"/>
        <end position="154"/>
    </location>
</feature>
<accession>A0ABV1V019</accession>
<dbReference type="Gene3D" id="2.60.40.10">
    <property type="entry name" value="Immunoglobulins"/>
    <property type="match status" value="1"/>
</dbReference>
<dbReference type="InterPro" id="IPR014756">
    <property type="entry name" value="Ig_E-set"/>
</dbReference>
<dbReference type="InterPro" id="IPR013783">
    <property type="entry name" value="Ig-like_fold"/>
</dbReference>
<dbReference type="InterPro" id="IPR002909">
    <property type="entry name" value="IPT_dom"/>
</dbReference>
<dbReference type="RefSeq" id="WP_351977648.1">
    <property type="nucleotide sequence ID" value="NZ_JBEPBX010000023.1"/>
</dbReference>
<organism evidence="2 3">
    <name type="scientific">Streptomyces xantholiticus</name>
    <dbReference type="NCBI Taxonomy" id="68285"/>
    <lineage>
        <taxon>Bacteria</taxon>
        <taxon>Bacillati</taxon>
        <taxon>Actinomycetota</taxon>
        <taxon>Actinomycetes</taxon>
        <taxon>Kitasatosporales</taxon>
        <taxon>Streptomycetaceae</taxon>
        <taxon>Streptomyces</taxon>
    </lineage>
</organism>
<gene>
    <name evidence="2" type="ORF">ABT276_23455</name>
</gene>